<accession>A0A378Q2F1</accession>
<feature type="transmembrane region" description="Helical" evidence="2">
    <location>
        <begin position="114"/>
        <end position="137"/>
    </location>
</feature>
<dbReference type="AlphaFoldDB" id="A0A378Q2F1"/>
<evidence type="ECO:0000256" key="3">
    <source>
        <dbReference type="SAM" id="SignalP"/>
    </source>
</evidence>
<keyword evidence="1" id="KW-0175">Coiled coil</keyword>
<keyword evidence="3" id="KW-0732">Signal</keyword>
<feature type="chain" id="PRO_5017011423" evidence="3">
    <location>
        <begin position="37"/>
        <end position="143"/>
    </location>
</feature>
<evidence type="ECO:0000256" key="2">
    <source>
        <dbReference type="SAM" id="Phobius"/>
    </source>
</evidence>
<evidence type="ECO:0000313" key="4">
    <source>
        <dbReference type="EMBL" id="STY94981.1"/>
    </source>
</evidence>
<feature type="signal peptide" evidence="3">
    <location>
        <begin position="1"/>
        <end position="36"/>
    </location>
</feature>
<gene>
    <name evidence="4" type="ORF">NCTC11091_00765</name>
</gene>
<sequence length="143" mass="15374">MQGSQKQDGKHNQMMKWAQQSACGLLLLALHIPTFAAPQVIVNPNAPASAVAATKSLPTQNPNQPTLAQLNQPSAPALQQANEQLLMANAELKRQVDSLATQVNVLVHERSGQLFMYGAVTALLGVLVGLTLGWLVFGRKGRW</sequence>
<keyword evidence="2" id="KW-0472">Membrane</keyword>
<protein>
    <submittedName>
        <fullName evidence="4">SH3 domain protein</fullName>
    </submittedName>
</protein>
<keyword evidence="2" id="KW-0812">Transmembrane</keyword>
<feature type="coiled-coil region" evidence="1">
    <location>
        <begin position="75"/>
        <end position="109"/>
    </location>
</feature>
<keyword evidence="2" id="KW-1133">Transmembrane helix</keyword>
<proteinExistence type="predicted"/>
<name>A0A378Q2F1_9GAMM</name>
<dbReference type="EMBL" id="UGQA01000001">
    <property type="protein sequence ID" value="STY94981.1"/>
    <property type="molecule type" value="Genomic_DNA"/>
</dbReference>
<organism evidence="4 5">
    <name type="scientific">Faucicola atlantae</name>
    <dbReference type="NCBI Taxonomy" id="34059"/>
    <lineage>
        <taxon>Bacteria</taxon>
        <taxon>Pseudomonadati</taxon>
        <taxon>Pseudomonadota</taxon>
        <taxon>Gammaproteobacteria</taxon>
        <taxon>Moraxellales</taxon>
        <taxon>Moraxellaceae</taxon>
        <taxon>Faucicola</taxon>
    </lineage>
</organism>
<evidence type="ECO:0000256" key="1">
    <source>
        <dbReference type="SAM" id="Coils"/>
    </source>
</evidence>
<dbReference type="RefSeq" id="WP_067056538.1">
    <property type="nucleotide sequence ID" value="NZ_MXAO01000048.1"/>
</dbReference>
<evidence type="ECO:0000313" key="5">
    <source>
        <dbReference type="Proteomes" id="UP000255193"/>
    </source>
</evidence>
<dbReference type="Proteomes" id="UP000255193">
    <property type="component" value="Unassembled WGS sequence"/>
</dbReference>
<reference evidence="4 5" key="1">
    <citation type="submission" date="2018-06" db="EMBL/GenBank/DDBJ databases">
        <authorList>
            <consortium name="Pathogen Informatics"/>
            <person name="Doyle S."/>
        </authorList>
    </citation>
    <scope>NUCLEOTIDE SEQUENCE [LARGE SCALE GENOMIC DNA]</scope>
    <source>
        <strain evidence="4 5">NCTC11091</strain>
    </source>
</reference>